<dbReference type="EMBL" id="JAPDMZ010000329">
    <property type="protein sequence ID" value="KAK0543767.1"/>
    <property type="molecule type" value="Genomic_DNA"/>
</dbReference>
<feature type="compositionally biased region" description="Basic and acidic residues" evidence="1">
    <location>
        <begin position="823"/>
        <end position="838"/>
    </location>
</feature>
<keyword evidence="3" id="KW-1185">Reference proteome</keyword>
<feature type="region of interest" description="Disordered" evidence="1">
    <location>
        <begin position="681"/>
        <end position="706"/>
    </location>
</feature>
<dbReference type="Gene3D" id="3.40.50.720">
    <property type="entry name" value="NAD(P)-binding Rossmann-like Domain"/>
    <property type="match status" value="1"/>
</dbReference>
<gene>
    <name evidence="2" type="ORF">OC846_006297</name>
</gene>
<reference evidence="2" key="1">
    <citation type="journal article" date="2023" name="PhytoFront">
        <title>Draft Genome Resources of Seven Strains of Tilletia horrida, Causal Agent of Kernel Smut of Rice.</title>
        <authorList>
            <person name="Khanal S."/>
            <person name="Antony Babu S."/>
            <person name="Zhou X.G."/>
        </authorList>
    </citation>
    <scope>NUCLEOTIDE SEQUENCE</scope>
    <source>
        <strain evidence="2">TX6</strain>
    </source>
</reference>
<evidence type="ECO:0000313" key="3">
    <source>
        <dbReference type="Proteomes" id="UP001176517"/>
    </source>
</evidence>
<comment type="caution">
    <text evidence="2">The sequence shown here is derived from an EMBL/GenBank/DDBJ whole genome shotgun (WGS) entry which is preliminary data.</text>
</comment>
<evidence type="ECO:0000256" key="1">
    <source>
        <dbReference type="SAM" id="MobiDB-lite"/>
    </source>
</evidence>
<dbReference type="SUPFAM" id="SSF51735">
    <property type="entry name" value="NAD(P)-binding Rossmann-fold domains"/>
    <property type="match status" value="1"/>
</dbReference>
<name>A0AAN6JQT2_9BASI</name>
<dbReference type="AlphaFoldDB" id="A0AAN6JQT2"/>
<sequence>MAAVRQKRVPVVERILEVLKQRLRFSGQGQRTQSHISSTPRSSNAAFFLTRKQSCSGPDTAEKAGGDELTQDGMLNRYQAYRACIILFQLHRSIRPARTSQHDSSDRISALILRFSQHLQQRIQASSEPKTIEPTAEVAIQTAEKLSGYIAGAGDDFMSRYAAIWSSIRELEMSAMDPKADLTKLLAQICIDETGDELTIGQTTSMDLRDPLQLELRKWPQAHTFLMHGLARRGLLSGADAVFRALLRRSHSTSPEFENIQLDNSLLSERWAAVRMTANQLARSGQPNHRIVHFVTKRANEILALIGAKPAVVKKQEEPRASEIPPSKFYNAEASVKVSPSSRLLHSLIVGVTEWTVKPEKAVKMYFQFRKRWPLLCCDTGVLKSYLAAVNELELGPSTDLSRLDDPLLTALAEFKGHLFAQHPELANLKSPSWRPPHKRTRADSDKIPAARPLPSELGPFRPAMNFDAPTIVTYARSIWRLIRLRLAQYPSVTRDVYLLIDELLLSLVWMKHLGLRPERSALIQTVIPIRYVYLLKGWHWPDGVQWSERTSSSGVVYKTCDGMGPLSAWLAEWIQSPLPIKAEVARVYDRWWQLMYETLDAPRHGQPKLTQKQMERWQAYAAKSMPVHVASWALSQLVSLSGLLRFGILILILAVVRQAALGIDPNRLLDRLVAESQASDEAEEAQARREDGGTESAEQDERLRRLNLDRGRPRVAPVRDLHGRVFIIASGGLETSVGLQVADALLQRGAQLIILDPRPLSHPVVLQLVHLLRTGPRSLDGVDEDSSDAAEPDENQSVYAEQCDLTDLHSVESFVKRWEQLLRPDSQKGAGEPRDPRTAPSGQADANSLQAVSSPARRLDSIIFLPSQPAYSLGSALRLINYAGSSTAGPDSQEVEREHALALGRLHLILSLVPSLTLLPKERDIRVINAVGPWYAAAAAITTVSSKPPRLDPKAEGGLIPGFTSAELDWTASGVSKQKRFSRWAPHLPGALTDLTWLALATYLQHRLDVLAGELSGSDASEARSRSNIRVLTVSTGFERTSTLAMFLPAADAFAGTNLLLHRVWFVSRLALWLLLQPLAMLLLRSSRHSANEVLWAVRAPVRAGMPLAPSLTDESSQVHGTTDGGPKLRPGEGVVPGKLHYQGNVVRTPLPPVLQKDESLRALYRQEEARARALLALSTPAQT</sequence>
<protein>
    <submittedName>
        <fullName evidence="2">Uncharacterized protein</fullName>
    </submittedName>
</protein>
<dbReference type="InterPro" id="IPR036291">
    <property type="entry name" value="NAD(P)-bd_dom_sf"/>
</dbReference>
<accession>A0AAN6JQT2</accession>
<feature type="compositionally biased region" description="Polar residues" evidence="1">
    <location>
        <begin position="841"/>
        <end position="852"/>
    </location>
</feature>
<feature type="region of interest" description="Disordered" evidence="1">
    <location>
        <begin position="1110"/>
        <end position="1131"/>
    </location>
</feature>
<feature type="region of interest" description="Disordered" evidence="1">
    <location>
        <begin position="823"/>
        <end position="852"/>
    </location>
</feature>
<dbReference type="Proteomes" id="UP001176517">
    <property type="component" value="Unassembled WGS sequence"/>
</dbReference>
<evidence type="ECO:0000313" key="2">
    <source>
        <dbReference type="EMBL" id="KAK0543767.1"/>
    </source>
</evidence>
<proteinExistence type="predicted"/>
<organism evidence="2 3">
    <name type="scientific">Tilletia horrida</name>
    <dbReference type="NCBI Taxonomy" id="155126"/>
    <lineage>
        <taxon>Eukaryota</taxon>
        <taxon>Fungi</taxon>
        <taxon>Dikarya</taxon>
        <taxon>Basidiomycota</taxon>
        <taxon>Ustilaginomycotina</taxon>
        <taxon>Exobasidiomycetes</taxon>
        <taxon>Tilletiales</taxon>
        <taxon>Tilletiaceae</taxon>
        <taxon>Tilletia</taxon>
    </lineage>
</organism>